<reference evidence="1" key="1">
    <citation type="submission" date="2021-06" db="EMBL/GenBank/DDBJ databases">
        <title>Updating the genus Pseudomonas: Description of 43 new species and partition of the Pseudomonas putida group.</title>
        <authorList>
            <person name="Girard L."/>
            <person name="Lood C."/>
            <person name="Vandamme P."/>
            <person name="Rokni-Zadeh H."/>
            <person name="Van Noort V."/>
            <person name="Hofte M."/>
            <person name="Lavigne R."/>
            <person name="De Mot R."/>
        </authorList>
    </citation>
    <scope>NUCLEOTIDE SEQUENCE</scope>
    <source>
        <strain evidence="1">SWRI74</strain>
    </source>
</reference>
<keyword evidence="2" id="KW-1185">Reference proteome</keyword>
<evidence type="ECO:0000313" key="1">
    <source>
        <dbReference type="EMBL" id="MBV4524394.1"/>
    </source>
</evidence>
<protein>
    <submittedName>
        <fullName evidence="1">Uncharacterized protein</fullName>
    </submittedName>
</protein>
<proteinExistence type="predicted"/>
<gene>
    <name evidence="1" type="ORF">KVG88_30430</name>
</gene>
<dbReference type="EMBL" id="JAHSTU010000014">
    <property type="protein sequence ID" value="MBV4524394.1"/>
    <property type="molecule type" value="Genomic_DNA"/>
</dbReference>
<dbReference type="Proteomes" id="UP001049200">
    <property type="component" value="Unassembled WGS sequence"/>
</dbReference>
<sequence length="110" mass="12599">MQVKRVLSRADYENDSAFERDVDQVAKALDVVGKRELMFSLMRECRGCGNDASYESTEYDVKHVSGEFQRKMVCRACNHIVPIDRNACQSIGRIVTLWNTTPLTIEARRV</sequence>
<comment type="caution">
    <text evidence="1">The sequence shown here is derived from an EMBL/GenBank/DDBJ whole genome shotgun (WGS) entry which is preliminary data.</text>
</comment>
<evidence type="ECO:0000313" key="2">
    <source>
        <dbReference type="Proteomes" id="UP001049200"/>
    </source>
</evidence>
<organism evidence="1 2">
    <name type="scientific">Pseudomonas azerbaijanoccidentalis</name>
    <dbReference type="NCBI Taxonomy" id="2842347"/>
    <lineage>
        <taxon>Bacteria</taxon>
        <taxon>Pseudomonadati</taxon>
        <taxon>Pseudomonadota</taxon>
        <taxon>Gammaproteobacteria</taxon>
        <taxon>Pseudomonadales</taxon>
        <taxon>Pseudomonadaceae</taxon>
        <taxon>Pseudomonas</taxon>
    </lineage>
</organism>
<accession>A0ABS6QZT2</accession>
<name>A0ABS6QZT2_9PSED</name>
<dbReference type="RefSeq" id="WP_217873594.1">
    <property type="nucleotide sequence ID" value="NZ_JAHSTU010000014.1"/>
</dbReference>